<dbReference type="GO" id="GO:0004519">
    <property type="term" value="F:endonuclease activity"/>
    <property type="evidence" value="ECO:0007669"/>
    <property type="project" value="UniProtKB-KW"/>
</dbReference>
<protein>
    <submittedName>
        <fullName evidence="3">Endonuclease/exonuclease/phosphatase family protein</fullName>
    </submittedName>
</protein>
<evidence type="ECO:0000256" key="1">
    <source>
        <dbReference type="SAM" id="MobiDB-lite"/>
    </source>
</evidence>
<dbReference type="Pfam" id="PF03372">
    <property type="entry name" value="Exo_endo_phos"/>
    <property type="match status" value="1"/>
</dbReference>
<reference evidence="4" key="1">
    <citation type="journal article" date="2019" name="Int. J. Syst. Evol. Microbiol.">
        <title>The Global Catalogue of Microorganisms (GCM) 10K type strain sequencing project: providing services to taxonomists for standard genome sequencing and annotation.</title>
        <authorList>
            <consortium name="The Broad Institute Genomics Platform"/>
            <consortium name="The Broad Institute Genome Sequencing Center for Infectious Disease"/>
            <person name="Wu L."/>
            <person name="Ma J."/>
        </authorList>
    </citation>
    <scope>NUCLEOTIDE SEQUENCE [LARGE SCALE GENOMIC DNA]</scope>
    <source>
        <strain evidence="4">JCM 14046</strain>
    </source>
</reference>
<organism evidence="3 4">
    <name type="scientific">Nocardioides lentus</name>
    <dbReference type="NCBI Taxonomy" id="338077"/>
    <lineage>
        <taxon>Bacteria</taxon>
        <taxon>Bacillati</taxon>
        <taxon>Actinomycetota</taxon>
        <taxon>Actinomycetes</taxon>
        <taxon>Propionibacteriales</taxon>
        <taxon>Nocardioidaceae</taxon>
        <taxon>Nocardioides</taxon>
    </lineage>
</organism>
<dbReference type="PANTHER" id="PTHR14859:SF15">
    <property type="entry name" value="ENDONUCLEASE_EXONUCLEASE_PHOSPHATASE DOMAIN-CONTAINING PROTEIN"/>
    <property type="match status" value="1"/>
</dbReference>
<dbReference type="InterPro" id="IPR051916">
    <property type="entry name" value="GPI-anchor_lipid_remodeler"/>
</dbReference>
<proteinExistence type="predicted"/>
<keyword evidence="4" id="KW-1185">Reference proteome</keyword>
<feature type="region of interest" description="Disordered" evidence="1">
    <location>
        <begin position="76"/>
        <end position="97"/>
    </location>
</feature>
<keyword evidence="3" id="KW-0540">Nuclease</keyword>
<dbReference type="Proteomes" id="UP001501612">
    <property type="component" value="Unassembled WGS sequence"/>
</dbReference>
<comment type="caution">
    <text evidence="3">The sequence shown here is derived from an EMBL/GenBank/DDBJ whole genome shotgun (WGS) entry which is preliminary data.</text>
</comment>
<feature type="domain" description="Endonuclease/exonuclease/phosphatase" evidence="2">
    <location>
        <begin position="7"/>
        <end position="254"/>
    </location>
</feature>
<sequence length="267" mass="27649">MRFRLASVNAASGRDWGTGRHDVAAWAAAAATLDADVVGVQEVDHLLPRSGAVDQTAALAAALGVVDPTRARFLPTVHGSPGTPDWRPTRPGEPEGPSYGVALVSRHPVEAWHERRVRGSRLRLPLVVGPGGVMWVPDEPRGALAATLRTPEGPVTVVSTHLSFSPPRAVAQLREITTWAASLPGPVVLLGDLNLPGPVPAAVSGWESAAQHATFPAGRPRVQLDHVLLAPSAPGAPAPRVVASAAEVVGGSDHRSLVVDLTIGAGH</sequence>
<accession>A0ABN2NWK0</accession>
<dbReference type="EMBL" id="BAAAMY010000001">
    <property type="protein sequence ID" value="GAA1903497.1"/>
    <property type="molecule type" value="Genomic_DNA"/>
</dbReference>
<evidence type="ECO:0000313" key="3">
    <source>
        <dbReference type="EMBL" id="GAA1903497.1"/>
    </source>
</evidence>
<evidence type="ECO:0000259" key="2">
    <source>
        <dbReference type="Pfam" id="PF03372"/>
    </source>
</evidence>
<evidence type="ECO:0000313" key="4">
    <source>
        <dbReference type="Proteomes" id="UP001501612"/>
    </source>
</evidence>
<gene>
    <name evidence="3" type="ORF">GCM10009737_00150</name>
</gene>
<dbReference type="SUPFAM" id="SSF56219">
    <property type="entry name" value="DNase I-like"/>
    <property type="match status" value="1"/>
</dbReference>
<dbReference type="InterPro" id="IPR005135">
    <property type="entry name" value="Endo/exonuclease/phosphatase"/>
</dbReference>
<dbReference type="PANTHER" id="PTHR14859">
    <property type="entry name" value="CALCOFLUOR WHITE HYPERSENSITIVE PROTEIN PRECURSOR"/>
    <property type="match status" value="1"/>
</dbReference>
<dbReference type="Gene3D" id="3.60.10.10">
    <property type="entry name" value="Endonuclease/exonuclease/phosphatase"/>
    <property type="match status" value="1"/>
</dbReference>
<dbReference type="InterPro" id="IPR036691">
    <property type="entry name" value="Endo/exonu/phosph_ase_sf"/>
</dbReference>
<dbReference type="RefSeq" id="WP_344001938.1">
    <property type="nucleotide sequence ID" value="NZ_BAAAMY010000001.1"/>
</dbReference>
<name>A0ABN2NWK0_9ACTN</name>
<keyword evidence="3" id="KW-0378">Hydrolase</keyword>
<keyword evidence="3" id="KW-0255">Endonuclease</keyword>